<keyword evidence="6" id="KW-1185">Reference proteome</keyword>
<dbReference type="InterPro" id="IPR056884">
    <property type="entry name" value="NPHP3-like_N"/>
</dbReference>
<evidence type="ECO:0000313" key="6">
    <source>
        <dbReference type="Proteomes" id="UP000054466"/>
    </source>
</evidence>
<dbReference type="HOGENOM" id="CLU_002341_6_1_1"/>
<dbReference type="InterPro" id="IPR027417">
    <property type="entry name" value="P-loop_NTPase"/>
</dbReference>
<evidence type="ECO:0000313" key="5">
    <source>
        <dbReference type="EMBL" id="KIW24119.1"/>
    </source>
</evidence>
<protein>
    <submittedName>
        <fullName evidence="5">Uncharacterized protein</fullName>
    </submittedName>
</protein>
<gene>
    <name evidence="5" type="ORF">PV07_09851</name>
</gene>
<reference evidence="5 6" key="1">
    <citation type="submission" date="2015-01" db="EMBL/GenBank/DDBJ databases">
        <title>The Genome Sequence of Cladophialophora immunda CBS83496.</title>
        <authorList>
            <consortium name="The Broad Institute Genomics Platform"/>
            <person name="Cuomo C."/>
            <person name="de Hoog S."/>
            <person name="Gorbushina A."/>
            <person name="Stielow B."/>
            <person name="Teixiera M."/>
            <person name="Abouelleil A."/>
            <person name="Chapman S.B."/>
            <person name="Priest M."/>
            <person name="Young S.K."/>
            <person name="Wortman J."/>
            <person name="Nusbaum C."/>
            <person name="Birren B."/>
        </authorList>
    </citation>
    <scope>NUCLEOTIDE SEQUENCE [LARGE SCALE GENOMIC DNA]</scope>
    <source>
        <strain evidence="5 6">CBS 83496</strain>
    </source>
</reference>
<accession>A0A0D2CKQ2</accession>
<dbReference type="GeneID" id="27349045"/>
<dbReference type="SUPFAM" id="SSF52540">
    <property type="entry name" value="P-loop containing nucleoside triphosphate hydrolases"/>
    <property type="match status" value="1"/>
</dbReference>
<dbReference type="VEuPathDB" id="FungiDB:PV07_09851"/>
<dbReference type="AlphaFoldDB" id="A0A0D2CKQ2"/>
<keyword evidence="1" id="KW-0677">Repeat</keyword>
<dbReference type="Proteomes" id="UP000054466">
    <property type="component" value="Unassembled WGS sequence"/>
</dbReference>
<organism evidence="5 6">
    <name type="scientific">Cladophialophora immunda</name>
    <dbReference type="NCBI Taxonomy" id="569365"/>
    <lineage>
        <taxon>Eukaryota</taxon>
        <taxon>Fungi</taxon>
        <taxon>Dikarya</taxon>
        <taxon>Ascomycota</taxon>
        <taxon>Pezizomycotina</taxon>
        <taxon>Eurotiomycetes</taxon>
        <taxon>Chaetothyriomycetidae</taxon>
        <taxon>Chaetothyriales</taxon>
        <taxon>Herpotrichiellaceae</taxon>
        <taxon>Cladophialophora</taxon>
    </lineage>
</organism>
<dbReference type="RefSeq" id="XP_016244335.1">
    <property type="nucleotide sequence ID" value="XM_016397144.1"/>
</dbReference>
<feature type="domain" description="Nephrocystin 3-like N-terminal" evidence="3">
    <location>
        <begin position="260"/>
        <end position="444"/>
    </location>
</feature>
<feature type="region of interest" description="Disordered" evidence="2">
    <location>
        <begin position="201"/>
        <end position="231"/>
    </location>
</feature>
<feature type="compositionally biased region" description="Polar residues" evidence="2">
    <location>
        <begin position="201"/>
        <end position="216"/>
    </location>
</feature>
<evidence type="ECO:0000256" key="1">
    <source>
        <dbReference type="ARBA" id="ARBA00022737"/>
    </source>
</evidence>
<feature type="domain" description="DUF7791" evidence="4">
    <location>
        <begin position="554"/>
        <end position="701"/>
    </location>
</feature>
<feature type="compositionally biased region" description="Acidic residues" evidence="2">
    <location>
        <begin position="981"/>
        <end position="991"/>
    </location>
</feature>
<evidence type="ECO:0000256" key="2">
    <source>
        <dbReference type="SAM" id="MobiDB-lite"/>
    </source>
</evidence>
<feature type="region of interest" description="Disordered" evidence="2">
    <location>
        <begin position="977"/>
        <end position="1003"/>
    </location>
</feature>
<name>A0A0D2CKQ2_9EURO</name>
<dbReference type="Gene3D" id="3.40.50.300">
    <property type="entry name" value="P-loop containing nucleotide triphosphate hydrolases"/>
    <property type="match status" value="1"/>
</dbReference>
<dbReference type="Pfam" id="PF25053">
    <property type="entry name" value="DUF7791"/>
    <property type="match status" value="1"/>
</dbReference>
<dbReference type="PANTHER" id="PTHR10039:SF5">
    <property type="entry name" value="NACHT DOMAIN-CONTAINING PROTEIN"/>
    <property type="match status" value="1"/>
</dbReference>
<dbReference type="InterPro" id="IPR056693">
    <property type="entry name" value="DUF7791"/>
</dbReference>
<sequence length="1102" mass="124332">MLDPLTALGLAGNVIQIADVTWKLVSGARELHTSGSLSALTAIKTDAETVYDQAVAIRTLLQPTIGCLTKDEAALHSLSSHIESTSEDLLVCVTLNEQQTSIWSNIKGAAKAIKNKRKIAELAGRLERLQNQLGLRILVALRASLSEQSNELQDQYGLIHDDVKHIIQVLEDTRRKAADVNIDGLVGGLVRQKFAAATALNARTQESSDDNSQPLQGQELLPQTGPPKTDSGKKLALLRLLRYRHMQDRRDEIENAHRKTFEWIFQDDAAESTPWASLLRWLRSDNTTLPYWINGKAGSGKSTLMKFVVEDPRTRMALSSGSGSDEFTIASCFFWNLGTMMQKSHQGLLQSLLYTVLDKHPSAIPLVFADIWDSLWDKETDEDMPHLTLVEVKRAFSTLVSLDLPFRMCFFVDGIDEYDGDHVDICSFLMSTCSARVKLVLSSRPINACIEAFRHCPSLRLEDLTYPDIKQFVDDRLARHEKMQLLLKTQPLKAPILVEELIAKASGVFLWVRLVVKSLLDGLRNDDQVSDLLVRLRLIPPDLENLYRHMLGKMSPLYREQAAQLFQIIQYARELWVNRPLKTLLLSYAEFDSEPCLQVPLGPLDATEALQRCRTMENRLRSRCCGLLETRYVVKGCGENSNQTSLNDESSTSGIDDTRFVLANASSITEDDRDAVNSNVQYLHRTVAEFLHRKEVWASLVASEDVLPSTSITAAIGRATLVKLKISLISEQDCMIWASNLLNCCKTTEAETNEAQVQILDELDRVMCYHWHRGGGWGRNHWAALVDCDIRYHHMFALAVRFGLGRYVEEKLNDLGPDLIHCGGMPLLRQLIKVRQPQLCMEFDEVPCMASLLLRYGVDPNEMYDGFSTWQCAMFTYRNEAQSWNMNAWISLLSLLVMNGADVNAPFYFKVPGNSSAVQKSSSMSPLRAVREVHRRLLDQDVTSTATSELEDLLLEYGAQLNLDRDRAGTDEIPFLCPPDAESDEDEEQEENNPMPARDHSSMTAPVWKLAAAIFADETTDQSEYEIAQAKVKEILSKRKHRPTSREGQGGNRFLQDALSHVQTVVDERVKDLRYHMGQGDQIPKWHYMAQGYLPKSVRWLH</sequence>
<dbReference type="EMBL" id="KN847045">
    <property type="protein sequence ID" value="KIW24119.1"/>
    <property type="molecule type" value="Genomic_DNA"/>
</dbReference>
<dbReference type="PANTHER" id="PTHR10039">
    <property type="entry name" value="AMELOGENIN"/>
    <property type="match status" value="1"/>
</dbReference>
<proteinExistence type="predicted"/>
<dbReference type="Pfam" id="PF24883">
    <property type="entry name" value="NPHP3_N"/>
    <property type="match status" value="1"/>
</dbReference>
<dbReference type="OrthoDB" id="4151987at2759"/>
<evidence type="ECO:0000259" key="3">
    <source>
        <dbReference type="Pfam" id="PF24883"/>
    </source>
</evidence>
<evidence type="ECO:0000259" key="4">
    <source>
        <dbReference type="Pfam" id="PF25053"/>
    </source>
</evidence>
<dbReference type="STRING" id="569365.A0A0D2CKQ2"/>